<dbReference type="Proteomes" id="UP000291343">
    <property type="component" value="Unassembled WGS sequence"/>
</dbReference>
<sequence length="55" mass="6296">MQPVEQDSFSKLIRITRIVIINRYGINGFARNSITNFSLNQDPPETGVKLDQCEK</sequence>
<dbReference type="AlphaFoldDB" id="A0A482WYD0"/>
<reference evidence="1 2" key="1">
    <citation type="journal article" date="2017" name="Gigascience">
        <title>Genome sequence of the small brown planthopper, Laodelphax striatellus.</title>
        <authorList>
            <person name="Zhu J."/>
            <person name="Jiang F."/>
            <person name="Wang X."/>
            <person name="Yang P."/>
            <person name="Bao Y."/>
            <person name="Zhao W."/>
            <person name="Wang W."/>
            <person name="Lu H."/>
            <person name="Wang Q."/>
            <person name="Cui N."/>
            <person name="Li J."/>
            <person name="Chen X."/>
            <person name="Luo L."/>
            <person name="Yu J."/>
            <person name="Kang L."/>
            <person name="Cui F."/>
        </authorList>
    </citation>
    <scope>NUCLEOTIDE SEQUENCE [LARGE SCALE GENOMIC DNA]</scope>
    <source>
        <strain evidence="1">Lst14</strain>
    </source>
</reference>
<gene>
    <name evidence="1" type="ORF">LSTR_LSTR006113</name>
</gene>
<proteinExistence type="predicted"/>
<organism evidence="1 2">
    <name type="scientific">Laodelphax striatellus</name>
    <name type="common">Small brown planthopper</name>
    <name type="synonym">Delphax striatella</name>
    <dbReference type="NCBI Taxonomy" id="195883"/>
    <lineage>
        <taxon>Eukaryota</taxon>
        <taxon>Metazoa</taxon>
        <taxon>Ecdysozoa</taxon>
        <taxon>Arthropoda</taxon>
        <taxon>Hexapoda</taxon>
        <taxon>Insecta</taxon>
        <taxon>Pterygota</taxon>
        <taxon>Neoptera</taxon>
        <taxon>Paraneoptera</taxon>
        <taxon>Hemiptera</taxon>
        <taxon>Auchenorrhyncha</taxon>
        <taxon>Fulgoroidea</taxon>
        <taxon>Delphacidae</taxon>
        <taxon>Criomorphinae</taxon>
        <taxon>Laodelphax</taxon>
    </lineage>
</organism>
<dbReference type="EMBL" id="QKKF02022243">
    <property type="protein sequence ID" value="RZF38518.1"/>
    <property type="molecule type" value="Genomic_DNA"/>
</dbReference>
<evidence type="ECO:0000313" key="2">
    <source>
        <dbReference type="Proteomes" id="UP000291343"/>
    </source>
</evidence>
<name>A0A482WYD0_LAOST</name>
<evidence type="ECO:0000313" key="1">
    <source>
        <dbReference type="EMBL" id="RZF38518.1"/>
    </source>
</evidence>
<keyword evidence="2" id="KW-1185">Reference proteome</keyword>
<dbReference type="InParanoid" id="A0A482WYD0"/>
<comment type="caution">
    <text evidence="1">The sequence shown here is derived from an EMBL/GenBank/DDBJ whole genome shotgun (WGS) entry which is preliminary data.</text>
</comment>
<protein>
    <submittedName>
        <fullName evidence="1">Uncharacterized protein</fullName>
    </submittedName>
</protein>
<accession>A0A482WYD0</accession>